<dbReference type="PANTHER" id="PTHR35788:SF1">
    <property type="entry name" value="EXPORTED PROTEIN"/>
    <property type="match status" value="1"/>
</dbReference>
<evidence type="ECO:0000313" key="3">
    <source>
        <dbReference type="EMBL" id="QNO18235.1"/>
    </source>
</evidence>
<dbReference type="Pfam" id="PF12229">
    <property type="entry name" value="PG_binding_4"/>
    <property type="match status" value="1"/>
</dbReference>
<dbReference type="Pfam" id="PF04294">
    <property type="entry name" value="VanW"/>
    <property type="match status" value="1"/>
</dbReference>
<dbReference type="InterPro" id="IPR022029">
    <property type="entry name" value="YoaR-like_PG-bd"/>
</dbReference>
<organism evidence="3 4">
    <name type="scientific">Caproicibacterium amylolyticum</name>
    <dbReference type="NCBI Taxonomy" id="2766537"/>
    <lineage>
        <taxon>Bacteria</taxon>
        <taxon>Bacillati</taxon>
        <taxon>Bacillota</taxon>
        <taxon>Clostridia</taxon>
        <taxon>Eubacteriales</taxon>
        <taxon>Oscillospiraceae</taxon>
        <taxon>Caproicibacterium</taxon>
    </lineage>
</organism>
<dbReference type="InterPro" id="IPR007391">
    <property type="entry name" value="Vancomycin_resist_VanW"/>
</dbReference>
<dbReference type="EMBL" id="CP060696">
    <property type="protein sequence ID" value="QNO18235.1"/>
    <property type="molecule type" value="Genomic_DNA"/>
</dbReference>
<dbReference type="Proteomes" id="UP000516046">
    <property type="component" value="Chromosome"/>
</dbReference>
<feature type="region of interest" description="Disordered" evidence="1">
    <location>
        <begin position="466"/>
        <end position="498"/>
    </location>
</feature>
<dbReference type="InterPro" id="IPR052913">
    <property type="entry name" value="Glycopeptide_resist_protein"/>
</dbReference>
<evidence type="ECO:0000313" key="4">
    <source>
        <dbReference type="Proteomes" id="UP000516046"/>
    </source>
</evidence>
<feature type="domain" description="YoaR-like putative peptidoglycan binding" evidence="2">
    <location>
        <begin position="112"/>
        <end position="211"/>
    </location>
</feature>
<proteinExistence type="predicted"/>
<dbReference type="RefSeq" id="WP_212507301.1">
    <property type="nucleotide sequence ID" value="NZ_CP060696.1"/>
</dbReference>
<reference evidence="3 4" key="1">
    <citation type="submission" date="2020-08" db="EMBL/GenBank/DDBJ databases">
        <authorList>
            <person name="Ren C."/>
            <person name="Gu Y."/>
            <person name="Xu Y."/>
        </authorList>
    </citation>
    <scope>NUCLEOTIDE SEQUENCE [LARGE SCALE GENOMIC DNA]</scope>
    <source>
        <strain evidence="3 4">LBM18003</strain>
    </source>
</reference>
<protein>
    <submittedName>
        <fullName evidence="3">VanW family protein</fullName>
    </submittedName>
</protein>
<accession>A0A7G9WHS3</accession>
<name>A0A7G9WHS3_9FIRM</name>
<evidence type="ECO:0000259" key="2">
    <source>
        <dbReference type="Pfam" id="PF12229"/>
    </source>
</evidence>
<sequence length="498" mass="51887">MRNAHYSHKKPNKFKHRTVVLATVLIAAVAAAAVGTGILLFSRNSSSPAASSSASGSVKNQVFGNVEIDSVSLKGLTLSKARSAVVSYVEKKDAGRSYTLTHGKDSYKLGGKDLHISYNINATLQKALSESAVSSAEQTKKYTLTPAVDQSTLKTRLSELTAPVNKAAKEPTIQSFDGSNFTFTNGTPGTTVNLSALLTDTVKAVTASDSASIPIQTTETACKRTAADLQGKIVKLGSFTTESHNTENGTFNMAKALETVNGTVLEPGGVFSYLGIVGSADKDSGYKLAGALENGVSVQSYGGGICQGSTTIYGAALRSNCKIVERSPHSSPSSYVPIGLDATVSYPDLDFKFQNPTQYPMYIQSGADGTTMYCNIYGYNDGSWDKIEAASEETGSVPPPADVIKVDKSKSAGYREQTVTALTGHYASSSRVFYKNGKVVKTETMSNSYYPPRAAVYVVGASAPASSAPAASKKPAASSSSVASSSAASSAVSSKPAA</sequence>
<dbReference type="KEGG" id="caml:H6X83_00775"/>
<evidence type="ECO:0000256" key="1">
    <source>
        <dbReference type="SAM" id="MobiDB-lite"/>
    </source>
</evidence>
<keyword evidence="4" id="KW-1185">Reference proteome</keyword>
<gene>
    <name evidence="3" type="ORF">H6X83_00775</name>
</gene>
<dbReference type="PANTHER" id="PTHR35788">
    <property type="entry name" value="EXPORTED PROTEIN-RELATED"/>
    <property type="match status" value="1"/>
</dbReference>
<dbReference type="AlphaFoldDB" id="A0A7G9WHS3"/>